<gene>
    <name evidence="1" type="ORF">L2E82_27868</name>
</gene>
<reference evidence="1 2" key="2">
    <citation type="journal article" date="2022" name="Mol. Ecol. Resour.">
        <title>The genomes of chicory, endive, great burdock and yacon provide insights into Asteraceae paleo-polyploidization history and plant inulin production.</title>
        <authorList>
            <person name="Fan W."/>
            <person name="Wang S."/>
            <person name="Wang H."/>
            <person name="Wang A."/>
            <person name="Jiang F."/>
            <person name="Liu H."/>
            <person name="Zhao H."/>
            <person name="Xu D."/>
            <person name="Zhang Y."/>
        </authorList>
    </citation>
    <scope>NUCLEOTIDE SEQUENCE [LARGE SCALE GENOMIC DNA]</scope>
    <source>
        <strain evidence="2">cv. Punajuju</strain>
        <tissue evidence="1">Leaves</tissue>
    </source>
</reference>
<sequence>MTLLTHPWLKDSNRLGLCIPGFAVSPSNPASSNQEISRQLHLCKSVVAFATAELASNEFESMMRAEPNGSRTTTEVLQSDTATIVFIRDYGEDQGSEIDA</sequence>
<protein>
    <submittedName>
        <fullName evidence="1">Uncharacterized protein</fullName>
    </submittedName>
</protein>
<dbReference type="Proteomes" id="UP001055811">
    <property type="component" value="Linkage Group LG05"/>
</dbReference>
<keyword evidence="2" id="KW-1185">Reference proteome</keyword>
<reference evidence="2" key="1">
    <citation type="journal article" date="2022" name="Mol. Ecol. Resour.">
        <title>The genomes of chicory, endive, great burdock and yacon provide insights into Asteraceae palaeo-polyploidization history and plant inulin production.</title>
        <authorList>
            <person name="Fan W."/>
            <person name="Wang S."/>
            <person name="Wang H."/>
            <person name="Wang A."/>
            <person name="Jiang F."/>
            <person name="Liu H."/>
            <person name="Zhao H."/>
            <person name="Xu D."/>
            <person name="Zhang Y."/>
        </authorList>
    </citation>
    <scope>NUCLEOTIDE SEQUENCE [LARGE SCALE GENOMIC DNA]</scope>
    <source>
        <strain evidence="2">cv. Punajuju</strain>
    </source>
</reference>
<proteinExistence type="predicted"/>
<evidence type="ECO:0000313" key="2">
    <source>
        <dbReference type="Proteomes" id="UP001055811"/>
    </source>
</evidence>
<comment type="caution">
    <text evidence="1">The sequence shown here is derived from an EMBL/GenBank/DDBJ whole genome shotgun (WGS) entry which is preliminary data.</text>
</comment>
<dbReference type="EMBL" id="CM042013">
    <property type="protein sequence ID" value="KAI3737854.1"/>
    <property type="molecule type" value="Genomic_DNA"/>
</dbReference>
<evidence type="ECO:0000313" key="1">
    <source>
        <dbReference type="EMBL" id="KAI3737854.1"/>
    </source>
</evidence>
<organism evidence="1 2">
    <name type="scientific">Cichorium intybus</name>
    <name type="common">Chicory</name>
    <dbReference type="NCBI Taxonomy" id="13427"/>
    <lineage>
        <taxon>Eukaryota</taxon>
        <taxon>Viridiplantae</taxon>
        <taxon>Streptophyta</taxon>
        <taxon>Embryophyta</taxon>
        <taxon>Tracheophyta</taxon>
        <taxon>Spermatophyta</taxon>
        <taxon>Magnoliopsida</taxon>
        <taxon>eudicotyledons</taxon>
        <taxon>Gunneridae</taxon>
        <taxon>Pentapetalae</taxon>
        <taxon>asterids</taxon>
        <taxon>campanulids</taxon>
        <taxon>Asterales</taxon>
        <taxon>Asteraceae</taxon>
        <taxon>Cichorioideae</taxon>
        <taxon>Cichorieae</taxon>
        <taxon>Cichoriinae</taxon>
        <taxon>Cichorium</taxon>
    </lineage>
</organism>
<accession>A0ACB9CU77</accession>
<name>A0ACB9CU77_CICIN</name>